<protein>
    <submittedName>
        <fullName evidence="5">SDR family oxidoreductase</fullName>
    </submittedName>
</protein>
<dbReference type="RefSeq" id="WP_204725507.1">
    <property type="nucleotide sequence ID" value="NZ_JAVLSM010000017.1"/>
</dbReference>
<evidence type="ECO:0000256" key="4">
    <source>
        <dbReference type="ARBA" id="ARBA00023002"/>
    </source>
</evidence>
<dbReference type="PANTHER" id="PTHR44085:SF2">
    <property type="entry name" value="SEPIAPTERIN REDUCTASE"/>
    <property type="match status" value="1"/>
</dbReference>
<evidence type="ECO:0000256" key="3">
    <source>
        <dbReference type="ARBA" id="ARBA00022857"/>
    </source>
</evidence>
<dbReference type="InterPro" id="IPR002347">
    <property type="entry name" value="SDR_fam"/>
</dbReference>
<dbReference type="InterPro" id="IPR051721">
    <property type="entry name" value="Biopterin_syn/organic_redct"/>
</dbReference>
<dbReference type="AlphaFoldDB" id="A0AAE4GAZ3"/>
<dbReference type="InterPro" id="IPR036291">
    <property type="entry name" value="NAD(P)-bd_dom_sf"/>
</dbReference>
<keyword evidence="2" id="KW-0963">Cytoplasm</keyword>
<dbReference type="PANTHER" id="PTHR44085">
    <property type="entry name" value="SEPIAPTERIN REDUCTASE"/>
    <property type="match status" value="1"/>
</dbReference>
<gene>
    <name evidence="5" type="ORF">RJN63_19870</name>
</gene>
<comment type="subcellular location">
    <subcellularLocation>
        <location evidence="1">Cytoplasm</location>
    </subcellularLocation>
</comment>
<dbReference type="EMBL" id="JAVRAA010000011">
    <property type="protein sequence ID" value="MDT0339103.1"/>
    <property type="molecule type" value="Genomic_DNA"/>
</dbReference>
<evidence type="ECO:0000313" key="5">
    <source>
        <dbReference type="EMBL" id="MDT0339103.1"/>
    </source>
</evidence>
<dbReference type="GO" id="GO:0004757">
    <property type="term" value="F:sepiapterin reductase (NADP+) activity"/>
    <property type="evidence" value="ECO:0007669"/>
    <property type="project" value="TreeGrafter"/>
</dbReference>
<dbReference type="NCBIfam" id="NF005436">
    <property type="entry name" value="PRK07023.1"/>
    <property type="match status" value="1"/>
</dbReference>
<keyword evidence="4" id="KW-0560">Oxidoreductase</keyword>
<comment type="caution">
    <text evidence="5">The sequence shown here is derived from an EMBL/GenBank/DDBJ whole genome shotgun (WGS) entry which is preliminary data.</text>
</comment>
<dbReference type="SUPFAM" id="SSF51735">
    <property type="entry name" value="NAD(P)-binding Rossmann-fold domains"/>
    <property type="match status" value="1"/>
</dbReference>
<accession>A0AAE4GAZ3</accession>
<dbReference type="GO" id="GO:0005737">
    <property type="term" value="C:cytoplasm"/>
    <property type="evidence" value="ECO:0007669"/>
    <property type="project" value="UniProtKB-SubCell"/>
</dbReference>
<dbReference type="Pfam" id="PF00106">
    <property type="entry name" value="adh_short"/>
    <property type="match status" value="1"/>
</dbReference>
<keyword evidence="3" id="KW-0521">NADP</keyword>
<dbReference type="GO" id="GO:0006729">
    <property type="term" value="P:tetrahydrobiopterin biosynthetic process"/>
    <property type="evidence" value="ECO:0007669"/>
    <property type="project" value="TreeGrafter"/>
</dbReference>
<dbReference type="Gene3D" id="3.40.50.720">
    <property type="entry name" value="NAD(P)-binding Rossmann-like Domain"/>
    <property type="match status" value="1"/>
</dbReference>
<name>A0AAE4GAZ3_9BURK</name>
<reference evidence="5" key="1">
    <citation type="submission" date="2023-02" db="EMBL/GenBank/DDBJ databases">
        <title>Description of Herbaspirillum huttiense subsp. nephrolepsisexaltata and Herbaspirillum huttiense subsp. lycopersicon.</title>
        <authorList>
            <person name="Poudel M."/>
            <person name="Sharma A."/>
            <person name="Goss E."/>
            <person name="Tapia J.H."/>
            <person name="Harmon C.M."/>
            <person name="Jones J.B."/>
        </authorList>
    </citation>
    <scope>NUCLEOTIDE SEQUENCE</scope>
    <source>
        <strain evidence="5">NC40101</strain>
    </source>
</reference>
<dbReference type="PRINTS" id="PR00081">
    <property type="entry name" value="GDHRDH"/>
</dbReference>
<proteinExistence type="predicted"/>
<evidence type="ECO:0000256" key="2">
    <source>
        <dbReference type="ARBA" id="ARBA00022490"/>
    </source>
</evidence>
<sequence>MKAIVTGHSRGLGAAIAAELMQREIAVLGLARGRNDALARHWPGLLHEQAIDLADPRQLGSWLDSGILAAFFADQGQVLLINNAATIEPSAALPFQCAHDVARAVMLNVGSALMLSARVATLVQARPGCTCRILHLSSGAGRHAYPGWSVYGASKAALDQHARAVAQDALPWLRICSLAPGVVDTDMQAQLRELPAERFPLRELFLSLRAQGQLAEPATCARHLVEFLLAEAFGQQPVASLA</sequence>
<evidence type="ECO:0000256" key="1">
    <source>
        <dbReference type="ARBA" id="ARBA00004496"/>
    </source>
</evidence>
<organism evidence="5">
    <name type="scientific">Herbaspirillum huttiense subsp. nephrolepidis</name>
    <dbReference type="NCBI Taxonomy" id="3075126"/>
    <lineage>
        <taxon>Bacteria</taxon>
        <taxon>Pseudomonadati</taxon>
        <taxon>Pseudomonadota</taxon>
        <taxon>Betaproteobacteria</taxon>
        <taxon>Burkholderiales</taxon>
        <taxon>Oxalobacteraceae</taxon>
        <taxon>Herbaspirillum</taxon>
    </lineage>
</organism>